<evidence type="ECO:0000313" key="2">
    <source>
        <dbReference type="Proteomes" id="UP000186758"/>
    </source>
</evidence>
<proteinExistence type="predicted"/>
<accession>A0A1Q9YKX0</accession>
<dbReference type="RefSeq" id="WP_075885206.1">
    <property type="nucleotide sequence ID" value="NZ_MPJZ01000050.1"/>
</dbReference>
<gene>
    <name evidence="1" type="ORF">BO223_05055</name>
</gene>
<protein>
    <submittedName>
        <fullName evidence="1">Uncharacterized protein</fullName>
    </submittedName>
</protein>
<evidence type="ECO:0000313" key="1">
    <source>
        <dbReference type="EMBL" id="OLU45465.1"/>
    </source>
</evidence>
<name>A0A1Q9YKX0_9FIRM</name>
<organism evidence="1 2">
    <name type="scientific">Faecalibaculum rodentium</name>
    <dbReference type="NCBI Taxonomy" id="1702221"/>
    <lineage>
        <taxon>Bacteria</taxon>
        <taxon>Bacillati</taxon>
        <taxon>Bacillota</taxon>
        <taxon>Erysipelotrichia</taxon>
        <taxon>Erysipelotrichales</taxon>
        <taxon>Erysipelotrichaceae</taxon>
        <taxon>Faecalibaculum</taxon>
    </lineage>
</organism>
<dbReference type="EMBL" id="MPJZ01000050">
    <property type="protein sequence ID" value="OLU45465.1"/>
    <property type="molecule type" value="Genomic_DNA"/>
</dbReference>
<dbReference type="Proteomes" id="UP000186758">
    <property type="component" value="Unassembled WGS sequence"/>
</dbReference>
<sequence>MNTRIDYLYRDAANYKLYGHVVIPGEITEKQIQKIMKFCLPFDGETRQFIPELIGFPVLKFDLPSDDDHPCCEISPKCFSPTEEKPTIKLSEKRLVMKFHAASQTSEMQFYREWVFTGFDPLNPPKCVDEIEPEYEWEYYE</sequence>
<dbReference type="AlphaFoldDB" id="A0A1Q9YKX0"/>
<comment type="caution">
    <text evidence="1">The sequence shown here is derived from an EMBL/GenBank/DDBJ whole genome shotgun (WGS) entry which is preliminary data.</text>
</comment>
<reference evidence="1 2" key="1">
    <citation type="submission" date="2016-11" db="EMBL/GenBank/DDBJ databases">
        <title>Description of two novel members of the family Erysipelotrichaceae: Ileibacterium lipovorans gen. nov., sp. nov. and Dubosiella newyorkensis, gen. nov., sp. nov.</title>
        <authorList>
            <person name="Cox L.M."/>
            <person name="Sohn J."/>
            <person name="Tyrrell K.L."/>
            <person name="Citron D.M."/>
            <person name="Lawson P.A."/>
            <person name="Patel N.B."/>
            <person name="Iizumi T."/>
            <person name="Perez-Perez G.I."/>
            <person name="Goldstein E.J."/>
            <person name="Blaser M.J."/>
        </authorList>
    </citation>
    <scope>NUCLEOTIDE SEQUENCE [LARGE SCALE GENOMIC DNA]</scope>
    <source>
        <strain evidence="1 2">NYU-BL-K8</strain>
    </source>
</reference>